<dbReference type="Proteomes" id="UP000063234">
    <property type="component" value="Chromosome"/>
</dbReference>
<reference evidence="13" key="1">
    <citation type="journal article" date="2018" name="Science">
        <title>A primordial and reversible TCA cycle in a facultatively chemolithoautotrophic thermophile.</title>
        <authorList>
            <person name="Nunoura T."/>
            <person name="Chikaraishi Y."/>
            <person name="Izaki R."/>
            <person name="Suwa T."/>
            <person name="Sato T."/>
            <person name="Harada T."/>
            <person name="Mori K."/>
            <person name="Kato Y."/>
            <person name="Miyazaki M."/>
            <person name="Shimamura S."/>
            <person name="Yanagawa K."/>
            <person name="Shuto A."/>
            <person name="Ohkouchi N."/>
            <person name="Fujita N."/>
            <person name="Takaki Y."/>
            <person name="Atomi H."/>
            <person name="Takai K."/>
        </authorList>
    </citation>
    <scope>NUCLEOTIDE SEQUENCE [LARGE SCALE GENOMIC DNA]</scope>
    <source>
        <strain evidence="13">DSM 17441 / JCM 13301 / NBRC 103674 / ABI70S6</strain>
    </source>
</reference>
<dbReference type="Gene3D" id="3.30.300.20">
    <property type="match status" value="1"/>
</dbReference>
<comment type="subcellular location">
    <subcellularLocation>
        <location evidence="7">Cytoplasm</location>
    </subcellularLocation>
    <subcellularLocation>
        <location evidence="7">Cell membrane</location>
        <topology evidence="7">Peripheral membrane protein</topology>
    </subcellularLocation>
</comment>
<name>A0A0S3QS22_THET7</name>
<dbReference type="Pfam" id="PF07650">
    <property type="entry name" value="KH_2"/>
    <property type="match status" value="1"/>
</dbReference>
<feature type="region of interest" description="G3" evidence="8">
    <location>
        <begin position="63"/>
        <end position="66"/>
    </location>
</feature>
<dbReference type="PROSITE" id="PS50823">
    <property type="entry name" value="KH_TYPE_2"/>
    <property type="match status" value="1"/>
</dbReference>
<keyword evidence="7" id="KW-0699">rRNA-binding</keyword>
<keyword evidence="5 7" id="KW-0694">RNA-binding</keyword>
<dbReference type="GO" id="GO:0005829">
    <property type="term" value="C:cytosol"/>
    <property type="evidence" value="ECO:0007669"/>
    <property type="project" value="TreeGrafter"/>
</dbReference>
<evidence type="ECO:0000256" key="4">
    <source>
        <dbReference type="ARBA" id="ARBA00022741"/>
    </source>
</evidence>
<feature type="domain" description="Era-type G" evidence="11">
    <location>
        <begin position="8"/>
        <end position="177"/>
    </location>
</feature>
<evidence type="ECO:0000256" key="9">
    <source>
        <dbReference type="RuleBase" id="RU003761"/>
    </source>
</evidence>
<keyword evidence="7" id="KW-1003">Cell membrane</keyword>
<dbReference type="STRING" id="1298851.TST_0328"/>
<dbReference type="SUPFAM" id="SSF54814">
    <property type="entry name" value="Prokaryotic type KH domain (KH-domain type II)"/>
    <property type="match status" value="1"/>
</dbReference>
<keyword evidence="7" id="KW-0963">Cytoplasm</keyword>
<dbReference type="InterPro" id="IPR005662">
    <property type="entry name" value="GTPase_Era-like"/>
</dbReference>
<dbReference type="InterPro" id="IPR006073">
    <property type="entry name" value="GTP-bd"/>
</dbReference>
<dbReference type="GO" id="GO:0070181">
    <property type="term" value="F:small ribosomal subunit rRNA binding"/>
    <property type="evidence" value="ECO:0007669"/>
    <property type="project" value="UniProtKB-UniRule"/>
</dbReference>
<dbReference type="PRINTS" id="PR00326">
    <property type="entry name" value="GTP1OBG"/>
</dbReference>
<proteinExistence type="inferred from homology"/>
<dbReference type="InterPro" id="IPR027417">
    <property type="entry name" value="P-loop_NTPase"/>
</dbReference>
<feature type="region of interest" description="G1" evidence="8">
    <location>
        <begin position="16"/>
        <end position="23"/>
    </location>
</feature>
<evidence type="ECO:0000313" key="12">
    <source>
        <dbReference type="EMBL" id="BAT71136.1"/>
    </source>
</evidence>
<evidence type="ECO:0000256" key="3">
    <source>
        <dbReference type="ARBA" id="ARBA00022517"/>
    </source>
</evidence>
<dbReference type="PANTHER" id="PTHR42698:SF1">
    <property type="entry name" value="GTPASE ERA, MITOCHONDRIAL"/>
    <property type="match status" value="1"/>
</dbReference>
<dbReference type="NCBIfam" id="TIGR00436">
    <property type="entry name" value="era"/>
    <property type="match status" value="1"/>
</dbReference>
<keyword evidence="7" id="KW-0472">Membrane</keyword>
<evidence type="ECO:0000256" key="5">
    <source>
        <dbReference type="ARBA" id="ARBA00022884"/>
    </source>
</evidence>
<feature type="binding site" evidence="7">
    <location>
        <begin position="63"/>
        <end position="67"/>
    </location>
    <ligand>
        <name>GTP</name>
        <dbReference type="ChEBI" id="CHEBI:37565"/>
    </ligand>
</feature>
<dbReference type="InterPro" id="IPR015946">
    <property type="entry name" value="KH_dom-like_a/b"/>
</dbReference>
<evidence type="ECO:0000259" key="10">
    <source>
        <dbReference type="PROSITE" id="PS50823"/>
    </source>
</evidence>
<evidence type="ECO:0000313" key="13">
    <source>
        <dbReference type="Proteomes" id="UP000063234"/>
    </source>
</evidence>
<keyword evidence="6 7" id="KW-0342">GTP-binding</keyword>
<sequence>MEIPEGYKAGFASLIGRPNVGKSSLLNAILGEKIAIVSDKPQTTRNRILGVKHLPNGQIVFLDTPGIHKPKHKLNEYMVEVAVRALQDVDVVILVVDAKEGLTEEDNLVIEHLSEIATKKPLILALNKIDIARRENAERIKQEIEQAIGIKKAVATSAVTGEGLDELINAILDVLPEGFPFYPEDMITDQPEHFWVAEIIREKIFNLTRQEIPYSTAVVIENIQEKPDVVVIDAYIFVEKMSQKGIIIGKSGRMLKKIGQYSREELERFYGKKVYLNLWVKVKEKWRRKSGSLKELGYYLKKE</sequence>
<evidence type="ECO:0000256" key="1">
    <source>
        <dbReference type="ARBA" id="ARBA00007921"/>
    </source>
</evidence>
<evidence type="ECO:0000256" key="8">
    <source>
        <dbReference type="PROSITE-ProRule" id="PRU01050"/>
    </source>
</evidence>
<feature type="region of interest" description="G5" evidence="8">
    <location>
        <begin position="156"/>
        <end position="158"/>
    </location>
</feature>
<comment type="subunit">
    <text evidence="7">Monomer.</text>
</comment>
<feature type="region of interest" description="G4" evidence="8">
    <location>
        <begin position="127"/>
        <end position="130"/>
    </location>
</feature>
<dbReference type="PANTHER" id="PTHR42698">
    <property type="entry name" value="GTPASE ERA"/>
    <property type="match status" value="1"/>
</dbReference>
<dbReference type="CDD" id="cd04163">
    <property type="entry name" value="Era"/>
    <property type="match status" value="1"/>
</dbReference>
<dbReference type="PROSITE" id="PS51713">
    <property type="entry name" value="G_ERA"/>
    <property type="match status" value="1"/>
</dbReference>
<dbReference type="AlphaFoldDB" id="A0A0S3QS22"/>
<dbReference type="GO" id="GO:0005525">
    <property type="term" value="F:GTP binding"/>
    <property type="evidence" value="ECO:0007669"/>
    <property type="project" value="UniProtKB-UniRule"/>
</dbReference>
<dbReference type="GO" id="GO:0000028">
    <property type="term" value="P:ribosomal small subunit assembly"/>
    <property type="evidence" value="ECO:0007669"/>
    <property type="project" value="TreeGrafter"/>
</dbReference>
<organism evidence="12 13">
    <name type="scientific">Thermosulfidibacter takaii (strain DSM 17441 / JCM 13301 / NBRC 103674 / ABI70S6)</name>
    <dbReference type="NCBI Taxonomy" id="1298851"/>
    <lineage>
        <taxon>Bacteria</taxon>
        <taxon>Pseudomonadati</taxon>
        <taxon>Thermosulfidibacterota</taxon>
        <taxon>Thermosulfidibacteria</taxon>
        <taxon>Thermosulfidibacterales</taxon>
        <taxon>Thermosulfidibacteraceae</taxon>
    </lineage>
</organism>
<dbReference type="EMBL" id="AP013035">
    <property type="protein sequence ID" value="BAT71136.1"/>
    <property type="molecule type" value="Genomic_DNA"/>
</dbReference>
<dbReference type="NCBIfam" id="TIGR00231">
    <property type="entry name" value="small_GTP"/>
    <property type="match status" value="1"/>
</dbReference>
<dbReference type="PATRIC" id="fig|1298851.3.peg.339"/>
<comment type="function">
    <text evidence="7">An essential GTPase that binds both GDP and GTP, with rapid nucleotide exchange. Plays a role in 16S rRNA processing and 30S ribosomal subunit biogenesis and possibly also in cell cycle regulation and energy metabolism.</text>
</comment>
<dbReference type="GO" id="GO:0043024">
    <property type="term" value="F:ribosomal small subunit binding"/>
    <property type="evidence" value="ECO:0007669"/>
    <property type="project" value="TreeGrafter"/>
</dbReference>
<keyword evidence="3 7" id="KW-0690">Ribosome biogenesis</keyword>
<dbReference type="FunFam" id="3.40.50.300:FF:000094">
    <property type="entry name" value="GTPase Era"/>
    <property type="match status" value="1"/>
</dbReference>
<dbReference type="Gene3D" id="3.40.50.300">
    <property type="entry name" value="P-loop containing nucleotide triphosphate hydrolases"/>
    <property type="match status" value="1"/>
</dbReference>
<feature type="binding site" evidence="7">
    <location>
        <begin position="16"/>
        <end position="23"/>
    </location>
    <ligand>
        <name>GTP</name>
        <dbReference type="ChEBI" id="CHEBI:37565"/>
    </ligand>
</feature>
<evidence type="ECO:0000256" key="6">
    <source>
        <dbReference type="ARBA" id="ARBA00023134"/>
    </source>
</evidence>
<keyword evidence="4 7" id="KW-0547">Nucleotide-binding</keyword>
<dbReference type="InterPro" id="IPR030388">
    <property type="entry name" value="G_ERA_dom"/>
</dbReference>
<dbReference type="OrthoDB" id="9805918at2"/>
<comment type="similarity">
    <text evidence="1 7 8 9">Belongs to the TRAFAC class TrmE-Era-EngA-EngB-Septin-like GTPase superfamily. Era GTPase family.</text>
</comment>
<feature type="binding site" evidence="7">
    <location>
        <begin position="127"/>
        <end position="130"/>
    </location>
    <ligand>
        <name>GTP</name>
        <dbReference type="ChEBI" id="CHEBI:37565"/>
    </ligand>
</feature>
<dbReference type="InterPro" id="IPR009019">
    <property type="entry name" value="KH_sf_prok-type"/>
</dbReference>
<dbReference type="NCBIfam" id="NF000908">
    <property type="entry name" value="PRK00089.1"/>
    <property type="match status" value="1"/>
</dbReference>
<feature type="domain" description="KH type-2" evidence="10">
    <location>
        <begin position="200"/>
        <end position="284"/>
    </location>
</feature>
<accession>A0A0S3QS22</accession>
<dbReference type="FunFam" id="3.30.300.20:FF:000003">
    <property type="entry name" value="GTPase Era"/>
    <property type="match status" value="1"/>
</dbReference>
<gene>
    <name evidence="7" type="primary">era</name>
    <name evidence="12" type="ORF">TST_0328</name>
</gene>
<protein>
    <recommendedName>
        <fullName evidence="2 7">GTPase Era</fullName>
    </recommendedName>
</protein>
<dbReference type="GO" id="GO:0003924">
    <property type="term" value="F:GTPase activity"/>
    <property type="evidence" value="ECO:0007669"/>
    <property type="project" value="UniProtKB-UniRule"/>
</dbReference>
<dbReference type="RefSeq" id="WP_068549058.1">
    <property type="nucleotide sequence ID" value="NZ_AP013035.1"/>
</dbReference>
<evidence type="ECO:0000256" key="2">
    <source>
        <dbReference type="ARBA" id="ARBA00020484"/>
    </source>
</evidence>
<dbReference type="HAMAP" id="MF_00367">
    <property type="entry name" value="GTPase_Era"/>
    <property type="match status" value="1"/>
</dbReference>
<dbReference type="SUPFAM" id="SSF52540">
    <property type="entry name" value="P-loop containing nucleoside triphosphate hydrolases"/>
    <property type="match status" value="1"/>
</dbReference>
<dbReference type="KEGG" id="ttk:TST_0328"/>
<dbReference type="InterPro" id="IPR005225">
    <property type="entry name" value="Small_GTP-bd"/>
</dbReference>
<dbReference type="Pfam" id="PF01926">
    <property type="entry name" value="MMR_HSR1"/>
    <property type="match status" value="1"/>
</dbReference>
<evidence type="ECO:0000256" key="7">
    <source>
        <dbReference type="HAMAP-Rule" id="MF_00367"/>
    </source>
</evidence>
<feature type="region of interest" description="G2" evidence="8">
    <location>
        <begin position="42"/>
        <end position="46"/>
    </location>
</feature>
<dbReference type="CDD" id="cd22534">
    <property type="entry name" value="KH-II_Era"/>
    <property type="match status" value="1"/>
</dbReference>
<dbReference type="InterPro" id="IPR004044">
    <property type="entry name" value="KH_dom_type_2"/>
</dbReference>
<dbReference type="GO" id="GO:0005886">
    <property type="term" value="C:plasma membrane"/>
    <property type="evidence" value="ECO:0007669"/>
    <property type="project" value="UniProtKB-SubCell"/>
</dbReference>
<evidence type="ECO:0000259" key="11">
    <source>
        <dbReference type="PROSITE" id="PS51713"/>
    </source>
</evidence>
<keyword evidence="13" id="KW-1185">Reference proteome</keyword>